<dbReference type="InterPro" id="IPR019585">
    <property type="entry name" value="Rpn7/CSN1"/>
</dbReference>
<dbReference type="InterPro" id="IPR000717">
    <property type="entry name" value="PCI_dom"/>
</dbReference>
<keyword evidence="5" id="KW-0736">Signalosome</keyword>
<sequence>MASLPAFDLQTYISRYDPPSETRLQRLLFLAHQFHSSSNNSEHGSDSLASQQAFDMAVQRMKESGNHRRYLEEFGAVEATSPSVEDHHPELNSANISSSGSPHRSRSDSHSSSHHHANHSHPSSQPIHAYQTYDPSFPAQSKLTSQSRLETLDARLGTAMSHVNKESIRMALLALGEFHRGRGDLREAWRKADFVSRHLLTNEYRLHLISTSISDYCVNGHQHWNVCLLMVELSVDLREWSNVRDTIARAEHTVMGEIDDPLFHHKLRAANALANLAEGKYLESARLFTSVSIDLTNQFNSVISAEDLAMYGSLLGLATMDRGALHASVIDGPFKGRLELVPAMKEALRHYSLAEYGQCISILQNTIQRDLLLDIHLHAHVPSLLDMIRDRCIVQYFQPYSSVSLEKMGKVFGYNVMDIEAVVAKLISNGGVGGTTLGEGARINALDKTLSVESQSTVERKARRRARVRAAKMGLHFVRNAEGIISRVGCLENGIMIGSGFKSARASTRARNRDVAGQQETSDRIVPEPFSDDDESVSDGDDMEMDNDEANPNDDFDL</sequence>
<feature type="domain" description="PCI" evidence="8">
    <location>
        <begin position="284"/>
        <end position="450"/>
    </location>
</feature>
<dbReference type="Gene3D" id="1.25.40.570">
    <property type="match status" value="1"/>
</dbReference>
<feature type="region of interest" description="Disordered" evidence="7">
    <location>
        <begin position="80"/>
        <end position="144"/>
    </location>
</feature>
<evidence type="ECO:0000256" key="1">
    <source>
        <dbReference type="ARBA" id="ARBA00004123"/>
    </source>
</evidence>
<accession>B8C273</accession>
<evidence type="ECO:0000256" key="5">
    <source>
        <dbReference type="ARBA" id="ARBA00022790"/>
    </source>
</evidence>
<dbReference type="OMA" id="HKILYAR"/>
<keyword evidence="4" id="KW-0963">Cytoplasm</keyword>
<dbReference type="SUPFAM" id="SSF46785">
    <property type="entry name" value="Winged helix' DNA-binding domain"/>
    <property type="match status" value="1"/>
</dbReference>
<dbReference type="Pfam" id="PF01399">
    <property type="entry name" value="PCI"/>
    <property type="match status" value="1"/>
</dbReference>
<dbReference type="PANTHER" id="PTHR14145">
    <property type="entry name" value="26S PROTESOME SUBUNIT 6"/>
    <property type="match status" value="1"/>
</dbReference>
<evidence type="ECO:0000313" key="9">
    <source>
        <dbReference type="EMBL" id="EED91896.1"/>
    </source>
</evidence>
<dbReference type="KEGG" id="tps:THAPSDRAFT_5185"/>
<evidence type="ECO:0000256" key="7">
    <source>
        <dbReference type="SAM" id="MobiDB-lite"/>
    </source>
</evidence>
<gene>
    <name evidence="9" type="ORF">THAPSDRAFT_5185</name>
</gene>
<evidence type="ECO:0000259" key="8">
    <source>
        <dbReference type="PROSITE" id="PS50250"/>
    </source>
</evidence>
<dbReference type="PANTHER" id="PTHR14145:SF2">
    <property type="entry name" value="COP9 SIGNALOSOME COMPLEX SUBUNIT 1"/>
    <property type="match status" value="1"/>
</dbReference>
<dbReference type="InterPro" id="IPR045135">
    <property type="entry name" value="Rpn7_N"/>
</dbReference>
<protein>
    <recommendedName>
        <fullName evidence="8">PCI domain-containing protein</fullName>
    </recommendedName>
</protein>
<dbReference type="InterPro" id="IPR036390">
    <property type="entry name" value="WH_DNA-bd_sf"/>
</dbReference>
<comment type="similarity">
    <text evidence="3">Belongs to the CSN1 family.</text>
</comment>
<dbReference type="eggNOG" id="KOG0686">
    <property type="taxonomic scope" value="Eukaryota"/>
</dbReference>
<dbReference type="RefSeq" id="XP_002290144.1">
    <property type="nucleotide sequence ID" value="XM_002290108.1"/>
</dbReference>
<proteinExistence type="inferred from homology"/>
<feature type="compositionally biased region" description="Acidic residues" evidence="7">
    <location>
        <begin position="530"/>
        <end position="558"/>
    </location>
</feature>
<dbReference type="Pfam" id="PF10602">
    <property type="entry name" value="RPN7"/>
    <property type="match status" value="1"/>
</dbReference>
<dbReference type="EMBL" id="CM000642">
    <property type="protein sequence ID" value="EED91896.1"/>
    <property type="molecule type" value="Genomic_DNA"/>
</dbReference>
<reference evidence="9 10" key="2">
    <citation type="journal article" date="2008" name="Nature">
        <title>The Phaeodactylum genome reveals the evolutionary history of diatom genomes.</title>
        <authorList>
            <person name="Bowler C."/>
            <person name="Allen A.E."/>
            <person name="Badger J.H."/>
            <person name="Grimwood J."/>
            <person name="Jabbari K."/>
            <person name="Kuo A."/>
            <person name="Maheswari U."/>
            <person name="Martens C."/>
            <person name="Maumus F."/>
            <person name="Otillar R.P."/>
            <person name="Rayko E."/>
            <person name="Salamov A."/>
            <person name="Vandepoele K."/>
            <person name="Beszteri B."/>
            <person name="Gruber A."/>
            <person name="Heijde M."/>
            <person name="Katinka M."/>
            <person name="Mock T."/>
            <person name="Valentin K."/>
            <person name="Verret F."/>
            <person name="Berges J.A."/>
            <person name="Brownlee C."/>
            <person name="Cadoret J.P."/>
            <person name="Chiovitti A."/>
            <person name="Choi C.J."/>
            <person name="Coesel S."/>
            <person name="De Martino A."/>
            <person name="Detter J.C."/>
            <person name="Durkin C."/>
            <person name="Falciatore A."/>
            <person name="Fournet J."/>
            <person name="Haruta M."/>
            <person name="Huysman M.J."/>
            <person name="Jenkins B.D."/>
            <person name="Jiroutova K."/>
            <person name="Jorgensen R.E."/>
            <person name="Joubert Y."/>
            <person name="Kaplan A."/>
            <person name="Kroger N."/>
            <person name="Kroth P.G."/>
            <person name="La Roche J."/>
            <person name="Lindquist E."/>
            <person name="Lommer M."/>
            <person name="Martin-Jezequel V."/>
            <person name="Lopez P.J."/>
            <person name="Lucas S."/>
            <person name="Mangogna M."/>
            <person name="McGinnis K."/>
            <person name="Medlin L.K."/>
            <person name="Montsant A."/>
            <person name="Oudot-Le Secq M.P."/>
            <person name="Napoli C."/>
            <person name="Obornik M."/>
            <person name="Parker M.S."/>
            <person name="Petit J.L."/>
            <person name="Porcel B.M."/>
            <person name="Poulsen N."/>
            <person name="Robison M."/>
            <person name="Rychlewski L."/>
            <person name="Rynearson T.A."/>
            <person name="Schmutz J."/>
            <person name="Shapiro H."/>
            <person name="Siaut M."/>
            <person name="Stanley M."/>
            <person name="Sussman M.R."/>
            <person name="Taylor A.R."/>
            <person name="Vardi A."/>
            <person name="von Dassow P."/>
            <person name="Vyverman W."/>
            <person name="Willis A."/>
            <person name="Wyrwicz L.S."/>
            <person name="Rokhsar D.S."/>
            <person name="Weissenbach J."/>
            <person name="Armbrust E.V."/>
            <person name="Green B.R."/>
            <person name="Van de Peer Y."/>
            <person name="Grigoriev I.V."/>
        </authorList>
    </citation>
    <scope>NUCLEOTIDE SEQUENCE [LARGE SCALE GENOMIC DNA]</scope>
    <source>
        <strain evidence="9 10">CCMP1335</strain>
    </source>
</reference>
<dbReference type="InParanoid" id="B8C273"/>
<evidence type="ECO:0000256" key="4">
    <source>
        <dbReference type="ARBA" id="ARBA00022490"/>
    </source>
</evidence>
<evidence type="ECO:0000313" key="10">
    <source>
        <dbReference type="Proteomes" id="UP000001449"/>
    </source>
</evidence>
<dbReference type="GO" id="GO:0008180">
    <property type="term" value="C:COP9 signalosome"/>
    <property type="evidence" value="ECO:0000318"/>
    <property type="project" value="GO_Central"/>
</dbReference>
<keyword evidence="10" id="KW-1185">Reference proteome</keyword>
<feature type="region of interest" description="Disordered" evidence="7">
    <location>
        <begin position="507"/>
        <end position="558"/>
    </location>
</feature>
<comment type="subcellular location">
    <subcellularLocation>
        <location evidence="2">Cytoplasm</location>
    </subcellularLocation>
    <subcellularLocation>
        <location evidence="1">Nucleus</location>
    </subcellularLocation>
</comment>
<organism evidence="9 10">
    <name type="scientific">Thalassiosira pseudonana</name>
    <name type="common">Marine diatom</name>
    <name type="synonym">Cyclotella nana</name>
    <dbReference type="NCBI Taxonomy" id="35128"/>
    <lineage>
        <taxon>Eukaryota</taxon>
        <taxon>Sar</taxon>
        <taxon>Stramenopiles</taxon>
        <taxon>Ochrophyta</taxon>
        <taxon>Bacillariophyta</taxon>
        <taxon>Coscinodiscophyceae</taxon>
        <taxon>Thalassiosirophycidae</taxon>
        <taxon>Thalassiosirales</taxon>
        <taxon>Thalassiosiraceae</taxon>
        <taxon>Thalassiosira</taxon>
    </lineage>
</organism>
<dbReference type="GeneID" id="7449716"/>
<dbReference type="PROSITE" id="PS50250">
    <property type="entry name" value="PCI"/>
    <property type="match status" value="1"/>
</dbReference>
<keyword evidence="6" id="KW-0539">Nucleus</keyword>
<evidence type="ECO:0000256" key="3">
    <source>
        <dbReference type="ARBA" id="ARBA00008793"/>
    </source>
</evidence>
<dbReference type="HOGENOM" id="CLU_488798_0_0_1"/>
<dbReference type="GO" id="GO:0005737">
    <property type="term" value="C:cytoplasm"/>
    <property type="evidence" value="ECO:0007669"/>
    <property type="project" value="UniProtKB-SubCell"/>
</dbReference>
<evidence type="ECO:0000256" key="6">
    <source>
        <dbReference type="ARBA" id="ARBA00023242"/>
    </source>
</evidence>
<dbReference type="AlphaFoldDB" id="B8C273"/>
<dbReference type="PaxDb" id="35128-Thaps5185"/>
<dbReference type="STRING" id="35128.B8C273"/>
<dbReference type="Proteomes" id="UP000001449">
    <property type="component" value="Chromosome 5"/>
</dbReference>
<reference evidence="9 10" key="1">
    <citation type="journal article" date="2004" name="Science">
        <title>The genome of the diatom Thalassiosira pseudonana: ecology, evolution, and metabolism.</title>
        <authorList>
            <person name="Armbrust E.V."/>
            <person name="Berges J.A."/>
            <person name="Bowler C."/>
            <person name="Green B.R."/>
            <person name="Martinez D."/>
            <person name="Putnam N.H."/>
            <person name="Zhou S."/>
            <person name="Allen A.E."/>
            <person name="Apt K.E."/>
            <person name="Bechner M."/>
            <person name="Brzezinski M.A."/>
            <person name="Chaal B.K."/>
            <person name="Chiovitti A."/>
            <person name="Davis A.K."/>
            <person name="Demarest M.S."/>
            <person name="Detter J.C."/>
            <person name="Glavina T."/>
            <person name="Goodstein D."/>
            <person name="Hadi M.Z."/>
            <person name="Hellsten U."/>
            <person name="Hildebrand M."/>
            <person name="Jenkins B.D."/>
            <person name="Jurka J."/>
            <person name="Kapitonov V.V."/>
            <person name="Kroger N."/>
            <person name="Lau W.W."/>
            <person name="Lane T.W."/>
            <person name="Larimer F.W."/>
            <person name="Lippmeier J.C."/>
            <person name="Lucas S."/>
            <person name="Medina M."/>
            <person name="Montsant A."/>
            <person name="Obornik M."/>
            <person name="Parker M.S."/>
            <person name="Palenik B."/>
            <person name="Pazour G.J."/>
            <person name="Richardson P.M."/>
            <person name="Rynearson T.A."/>
            <person name="Saito M.A."/>
            <person name="Schwartz D.C."/>
            <person name="Thamatrakoln K."/>
            <person name="Valentin K."/>
            <person name="Vardi A."/>
            <person name="Wilkerson F.P."/>
            <person name="Rokhsar D.S."/>
        </authorList>
    </citation>
    <scope>NUCLEOTIDE SEQUENCE [LARGE SCALE GENOMIC DNA]</scope>
    <source>
        <strain evidence="9 10">CCMP1335</strain>
    </source>
</reference>
<evidence type="ECO:0000256" key="2">
    <source>
        <dbReference type="ARBA" id="ARBA00004496"/>
    </source>
</evidence>
<name>B8C273_THAPS</name>